<keyword evidence="9" id="KW-1185">Reference proteome</keyword>
<accession>A0AAD9I4F1</accession>
<dbReference type="InterPro" id="IPR021858">
    <property type="entry name" value="Fun_TF"/>
</dbReference>
<evidence type="ECO:0000256" key="2">
    <source>
        <dbReference type="ARBA" id="ARBA00022833"/>
    </source>
</evidence>
<dbReference type="SUPFAM" id="SSF57701">
    <property type="entry name" value="Zn2/Cys6 DNA-binding domain"/>
    <property type="match status" value="1"/>
</dbReference>
<protein>
    <recommendedName>
        <fullName evidence="7">Zn(2)-C6 fungal-type domain-containing protein</fullName>
    </recommendedName>
</protein>
<dbReference type="SMART" id="SM00066">
    <property type="entry name" value="GAL4"/>
    <property type="match status" value="1"/>
</dbReference>
<evidence type="ECO:0000256" key="6">
    <source>
        <dbReference type="ARBA" id="ARBA00023242"/>
    </source>
</evidence>
<gene>
    <name evidence="8" type="ORF">P8C59_004897</name>
</gene>
<evidence type="ECO:0000259" key="7">
    <source>
        <dbReference type="PROSITE" id="PS50048"/>
    </source>
</evidence>
<evidence type="ECO:0000256" key="3">
    <source>
        <dbReference type="ARBA" id="ARBA00023015"/>
    </source>
</evidence>
<organism evidence="8 9">
    <name type="scientific">Phyllachora maydis</name>
    <dbReference type="NCBI Taxonomy" id="1825666"/>
    <lineage>
        <taxon>Eukaryota</taxon>
        <taxon>Fungi</taxon>
        <taxon>Dikarya</taxon>
        <taxon>Ascomycota</taxon>
        <taxon>Pezizomycotina</taxon>
        <taxon>Sordariomycetes</taxon>
        <taxon>Sordariomycetidae</taxon>
        <taxon>Phyllachorales</taxon>
        <taxon>Phyllachoraceae</taxon>
        <taxon>Phyllachora</taxon>
    </lineage>
</organism>
<dbReference type="GO" id="GO:0008270">
    <property type="term" value="F:zinc ion binding"/>
    <property type="evidence" value="ECO:0007669"/>
    <property type="project" value="InterPro"/>
</dbReference>
<dbReference type="GO" id="GO:0045944">
    <property type="term" value="P:positive regulation of transcription by RNA polymerase II"/>
    <property type="evidence" value="ECO:0007669"/>
    <property type="project" value="TreeGrafter"/>
</dbReference>
<feature type="domain" description="Zn(2)-C6 fungal-type" evidence="7">
    <location>
        <begin position="26"/>
        <end position="56"/>
    </location>
</feature>
<dbReference type="CDD" id="cd00067">
    <property type="entry name" value="GAL4"/>
    <property type="match status" value="1"/>
</dbReference>
<comment type="subcellular location">
    <subcellularLocation>
        <location evidence="1">Nucleus</location>
    </subcellularLocation>
</comment>
<dbReference type="PANTHER" id="PTHR37534:SF2">
    <property type="entry name" value="N-ACETYLTRANSFERASE DOMAIN-CONTAINING PROTEIN"/>
    <property type="match status" value="1"/>
</dbReference>
<comment type="caution">
    <text evidence="8">The sequence shown here is derived from an EMBL/GenBank/DDBJ whole genome shotgun (WGS) entry which is preliminary data.</text>
</comment>
<dbReference type="AlphaFoldDB" id="A0AAD9I4F1"/>
<dbReference type="Proteomes" id="UP001217918">
    <property type="component" value="Unassembled WGS sequence"/>
</dbReference>
<evidence type="ECO:0000313" key="9">
    <source>
        <dbReference type="Proteomes" id="UP001217918"/>
    </source>
</evidence>
<dbReference type="GO" id="GO:0000981">
    <property type="term" value="F:DNA-binding transcription factor activity, RNA polymerase II-specific"/>
    <property type="evidence" value="ECO:0007669"/>
    <property type="project" value="InterPro"/>
</dbReference>
<dbReference type="Pfam" id="PF11951">
    <property type="entry name" value="Fungal_trans_2"/>
    <property type="match status" value="1"/>
</dbReference>
<dbReference type="PROSITE" id="PS50048">
    <property type="entry name" value="ZN2_CY6_FUNGAL_2"/>
    <property type="match status" value="1"/>
</dbReference>
<keyword evidence="5" id="KW-0804">Transcription</keyword>
<dbReference type="PANTHER" id="PTHR37534">
    <property type="entry name" value="TRANSCRIPTIONAL ACTIVATOR PROTEIN UGA3"/>
    <property type="match status" value="1"/>
</dbReference>
<dbReference type="PROSITE" id="PS00463">
    <property type="entry name" value="ZN2_CY6_FUNGAL_1"/>
    <property type="match status" value="1"/>
</dbReference>
<keyword evidence="2" id="KW-0862">Zinc</keyword>
<name>A0AAD9I4F1_9PEZI</name>
<dbReference type="EMBL" id="JAQQPM010000003">
    <property type="protein sequence ID" value="KAK2070405.1"/>
    <property type="molecule type" value="Genomic_DNA"/>
</dbReference>
<sequence length="532" mass="59685">MPLPGGPAALACPATARVASKRSSTGCENCREQHLKCDRVTPTCGRCLVAKRPCRRTGLKIRVTQNGGAAEYGVQQRWIKTPRRLEFVDETRSVIQEAQHPDGSGADLDEAECAWPMASSDGKTRAETADASKPRIYLDRPVWPLNKADEAGLFRHFVQELAIWLDLCDSQRSFETMVPRRAGTCPVLLNAILALAARHQSNKDSGFDELLANRYHQRCLRDLIPLLSHAATVKDENLFAATIILRVLEEMEVKTMGTDYKSYLSVTHAFVERASDSLVPGTLSAACFWVGLRQEIYKAMMGQTAVRMSLHHALADRSLADADDCTWANRAVVHCADVLNHCFGHQADRWAQRFQRWGELKRWNESWHERLPPSCLPIYCEEAEAEAGVEAGDGGPAFPEVWYHSSCHVIGMQHQLLAELFLTRVDPTVETAGSQATLSEEEESRMSLRTGWHHRLRELELVRRVCGIGVGNQWTPPGMFTACMAIAAFGDRFVERSDQEAMLDILKTTEKRHARPTEHVQELMKKSWGWIS</sequence>
<dbReference type="Pfam" id="PF00172">
    <property type="entry name" value="Zn_clus"/>
    <property type="match status" value="1"/>
</dbReference>
<dbReference type="InterPro" id="IPR001138">
    <property type="entry name" value="Zn2Cys6_DnaBD"/>
</dbReference>
<reference evidence="8" key="1">
    <citation type="journal article" date="2023" name="Mol. Plant Microbe Interact.">
        <title>Elucidating the Obligate Nature and Biological Capacity of an Invasive Fungal Corn Pathogen.</title>
        <authorList>
            <person name="MacCready J.S."/>
            <person name="Roggenkamp E.M."/>
            <person name="Gdanetz K."/>
            <person name="Chilvers M.I."/>
        </authorList>
    </citation>
    <scope>NUCLEOTIDE SEQUENCE</scope>
    <source>
        <strain evidence="8">PM02</strain>
    </source>
</reference>
<dbReference type="GO" id="GO:0000976">
    <property type="term" value="F:transcription cis-regulatory region binding"/>
    <property type="evidence" value="ECO:0007669"/>
    <property type="project" value="TreeGrafter"/>
</dbReference>
<proteinExistence type="predicted"/>
<evidence type="ECO:0000256" key="5">
    <source>
        <dbReference type="ARBA" id="ARBA00023163"/>
    </source>
</evidence>
<evidence type="ECO:0000256" key="4">
    <source>
        <dbReference type="ARBA" id="ARBA00023125"/>
    </source>
</evidence>
<dbReference type="InterPro" id="IPR036864">
    <property type="entry name" value="Zn2-C6_fun-type_DNA-bd_sf"/>
</dbReference>
<keyword evidence="3" id="KW-0805">Transcription regulation</keyword>
<keyword evidence="4" id="KW-0238">DNA-binding</keyword>
<evidence type="ECO:0000313" key="8">
    <source>
        <dbReference type="EMBL" id="KAK2070405.1"/>
    </source>
</evidence>
<dbReference type="Gene3D" id="4.10.240.10">
    <property type="entry name" value="Zn(2)-C6 fungal-type DNA-binding domain"/>
    <property type="match status" value="1"/>
</dbReference>
<evidence type="ECO:0000256" key="1">
    <source>
        <dbReference type="ARBA" id="ARBA00004123"/>
    </source>
</evidence>
<keyword evidence="6" id="KW-0539">Nucleus</keyword>
<dbReference type="GO" id="GO:0005634">
    <property type="term" value="C:nucleus"/>
    <property type="evidence" value="ECO:0007669"/>
    <property type="project" value="UniProtKB-SubCell"/>
</dbReference>